<dbReference type="InterPro" id="IPR051422">
    <property type="entry name" value="AlkB_tRNA_MeTrf/Diox"/>
</dbReference>
<evidence type="ECO:0000313" key="4">
    <source>
        <dbReference type="EMBL" id="EXF81039.1"/>
    </source>
</evidence>
<dbReference type="GO" id="GO:0000049">
    <property type="term" value="F:tRNA binding"/>
    <property type="evidence" value="ECO:0007669"/>
    <property type="project" value="TreeGrafter"/>
</dbReference>
<name>A0A010RSK7_9PEZI</name>
<dbReference type="HOGENOM" id="CLU_029501_2_2_1"/>
<feature type="compositionally biased region" description="Pro residues" evidence="3">
    <location>
        <begin position="20"/>
        <end position="30"/>
    </location>
</feature>
<feature type="compositionally biased region" description="Pro residues" evidence="3">
    <location>
        <begin position="186"/>
        <end position="201"/>
    </location>
</feature>
<gene>
    <name evidence="4" type="ORF">CFIO01_13405</name>
</gene>
<dbReference type="InterPro" id="IPR029063">
    <property type="entry name" value="SAM-dependent_MTases_sf"/>
</dbReference>
<feature type="region of interest" description="Disordered" evidence="3">
    <location>
        <begin position="289"/>
        <end position="318"/>
    </location>
</feature>
<dbReference type="KEGG" id="cfj:CFIO01_13405"/>
<dbReference type="GO" id="GO:0030488">
    <property type="term" value="P:tRNA methylation"/>
    <property type="evidence" value="ECO:0007669"/>
    <property type="project" value="TreeGrafter"/>
</dbReference>
<dbReference type="GO" id="GO:0005634">
    <property type="term" value="C:nucleus"/>
    <property type="evidence" value="ECO:0007669"/>
    <property type="project" value="TreeGrafter"/>
</dbReference>
<evidence type="ECO:0000256" key="3">
    <source>
        <dbReference type="SAM" id="MobiDB-lite"/>
    </source>
</evidence>
<feature type="region of interest" description="Disordered" evidence="3">
    <location>
        <begin position="1"/>
        <end position="67"/>
    </location>
</feature>
<accession>A0A010RSK7</accession>
<proteinExistence type="predicted"/>
<evidence type="ECO:0000313" key="5">
    <source>
        <dbReference type="Proteomes" id="UP000020467"/>
    </source>
</evidence>
<dbReference type="GO" id="GO:0002098">
    <property type="term" value="P:tRNA wobble uridine modification"/>
    <property type="evidence" value="ECO:0007669"/>
    <property type="project" value="TreeGrafter"/>
</dbReference>
<keyword evidence="2 4" id="KW-0808">Transferase</keyword>
<dbReference type="STRING" id="1445577.A0A010RSK7"/>
<dbReference type="SUPFAM" id="SSF53335">
    <property type="entry name" value="S-adenosyl-L-methionine-dependent methyltransferases"/>
    <property type="match status" value="1"/>
</dbReference>
<comment type="caution">
    <text evidence="4">The sequence shown here is derived from an EMBL/GenBank/DDBJ whole genome shotgun (WGS) entry which is preliminary data.</text>
</comment>
<protein>
    <submittedName>
        <fullName evidence="4">tRNA (Uracil-5-)-methyltransferase TRM9</fullName>
    </submittedName>
</protein>
<dbReference type="AlphaFoldDB" id="A0A010RSK7"/>
<feature type="compositionally biased region" description="Basic and acidic residues" evidence="3">
    <location>
        <begin position="292"/>
        <end position="318"/>
    </location>
</feature>
<reference evidence="4 5" key="1">
    <citation type="submission" date="2014-02" db="EMBL/GenBank/DDBJ databases">
        <title>The genome sequence of Colletotrichum fioriniae PJ7.</title>
        <authorList>
            <person name="Baroncelli R."/>
            <person name="Thon M.R."/>
        </authorList>
    </citation>
    <scope>NUCLEOTIDE SEQUENCE [LARGE SCALE GENOMIC DNA]</scope>
    <source>
        <strain evidence="4 5">PJ7</strain>
    </source>
</reference>
<dbReference type="PANTHER" id="PTHR13069:SF21">
    <property type="entry name" value="ALKYLATED DNA REPAIR PROTEIN ALKB HOMOLOG 8"/>
    <property type="match status" value="1"/>
</dbReference>
<feature type="region of interest" description="Disordered" evidence="3">
    <location>
        <begin position="153"/>
        <end position="204"/>
    </location>
</feature>
<feature type="compositionally biased region" description="Low complexity" evidence="3">
    <location>
        <begin position="31"/>
        <end position="47"/>
    </location>
</feature>
<organism evidence="4 5">
    <name type="scientific">Colletotrichum fioriniae PJ7</name>
    <dbReference type="NCBI Taxonomy" id="1445577"/>
    <lineage>
        <taxon>Eukaryota</taxon>
        <taxon>Fungi</taxon>
        <taxon>Dikarya</taxon>
        <taxon>Ascomycota</taxon>
        <taxon>Pezizomycotina</taxon>
        <taxon>Sordariomycetes</taxon>
        <taxon>Hypocreomycetidae</taxon>
        <taxon>Glomerellales</taxon>
        <taxon>Glomerellaceae</taxon>
        <taxon>Colletotrichum</taxon>
        <taxon>Colletotrichum acutatum species complex</taxon>
    </lineage>
</organism>
<dbReference type="GO" id="GO:0106335">
    <property type="term" value="F:tRNA (5-carboxymethyluridine(34)-5-O)-methyltransferase activity"/>
    <property type="evidence" value="ECO:0007669"/>
    <property type="project" value="TreeGrafter"/>
</dbReference>
<evidence type="ECO:0000256" key="1">
    <source>
        <dbReference type="ARBA" id="ARBA00022603"/>
    </source>
</evidence>
<dbReference type="EMBL" id="JARH01000403">
    <property type="protein sequence ID" value="EXF81039.1"/>
    <property type="molecule type" value="Genomic_DNA"/>
</dbReference>
<dbReference type="Proteomes" id="UP000020467">
    <property type="component" value="Unassembled WGS sequence"/>
</dbReference>
<dbReference type="eggNOG" id="KOG1331">
    <property type="taxonomic scope" value="Eukaryota"/>
</dbReference>
<evidence type="ECO:0000256" key="2">
    <source>
        <dbReference type="ARBA" id="ARBA00022679"/>
    </source>
</evidence>
<keyword evidence="1 4" id="KW-0489">Methyltransferase</keyword>
<dbReference type="GO" id="GO:0005737">
    <property type="term" value="C:cytoplasm"/>
    <property type="evidence" value="ECO:0007669"/>
    <property type="project" value="TreeGrafter"/>
</dbReference>
<dbReference type="PANTHER" id="PTHR13069">
    <property type="entry name" value="ALKYLATED DNA REPAIR PROTEIN ALKB HOMOLOG 8"/>
    <property type="match status" value="1"/>
</dbReference>
<dbReference type="OrthoDB" id="271595at2759"/>
<dbReference type="Gene3D" id="3.40.50.150">
    <property type="entry name" value="Vaccinia Virus protein VP39"/>
    <property type="match status" value="1"/>
</dbReference>
<sequence>MTVSSGPQPGPGHPAVPADPRSPVPVPPSASAPSNTTTTTTTTTSAPQETSEDPTPVTPPPAEDEDNDTAAAYESRHVHTVYEAIAPHFSSTRYKPWPLVASFLLSLTPGSVGLDAGCGNGKYIGVNPDLFIVASDRSANLVSLARSYQPPHFDAAAAPKKEKKTKSGNKKATATDASISESTAPPVAPPPPSPPSPPPPKNQVLVADSLALPYRTSAFDFAISIAVIHHMSTRERRRAAVAALLSAVRPGTATEQGGKVLVMVWALEQGNSRRGWDAGAAQDQLVSWVTKGKKEKEKEKEKPEGKGQEKEKAAEPAKDETFQRYYHLYREGELEEDVVEVGGRVLESGYEKDNWWAIFCRDS</sequence>
<keyword evidence="5" id="KW-1185">Reference proteome</keyword>